<protein>
    <submittedName>
        <fullName evidence="1">Uncharacterized protein</fullName>
    </submittedName>
</protein>
<proteinExistence type="predicted"/>
<accession>A0ACC2HGE2</accession>
<reference evidence="1" key="1">
    <citation type="submission" date="2021-05" db="EMBL/GenBank/DDBJ databases">
        <authorList>
            <person name="Pan Q."/>
            <person name="Jouanno E."/>
            <person name="Zahm M."/>
            <person name="Klopp C."/>
            <person name="Cabau C."/>
            <person name="Louis A."/>
            <person name="Berthelot C."/>
            <person name="Parey E."/>
            <person name="Roest Crollius H."/>
            <person name="Montfort J."/>
            <person name="Robinson-Rechavi M."/>
            <person name="Bouchez O."/>
            <person name="Lampietro C."/>
            <person name="Lopez Roques C."/>
            <person name="Donnadieu C."/>
            <person name="Postlethwait J."/>
            <person name="Bobe J."/>
            <person name="Dillon D."/>
            <person name="Chandos A."/>
            <person name="von Hippel F."/>
            <person name="Guiguen Y."/>
        </authorList>
    </citation>
    <scope>NUCLEOTIDE SEQUENCE</scope>
    <source>
        <strain evidence="1">YG-Jan2019</strain>
    </source>
</reference>
<sequence>MGFDGSLGDRALGWGICFPSLTLMCFDLRQGYVAASSAEGVLRPSAPLSWGDGALRSEPGALYASTAHRSSYSPTRTRMPASGVGNLLLLPS</sequence>
<gene>
    <name evidence="1" type="ORF">DPEC_G00022320</name>
</gene>
<organism evidence="1 2">
    <name type="scientific">Dallia pectoralis</name>
    <name type="common">Alaska blackfish</name>
    <dbReference type="NCBI Taxonomy" id="75939"/>
    <lineage>
        <taxon>Eukaryota</taxon>
        <taxon>Metazoa</taxon>
        <taxon>Chordata</taxon>
        <taxon>Craniata</taxon>
        <taxon>Vertebrata</taxon>
        <taxon>Euteleostomi</taxon>
        <taxon>Actinopterygii</taxon>
        <taxon>Neopterygii</taxon>
        <taxon>Teleostei</taxon>
        <taxon>Protacanthopterygii</taxon>
        <taxon>Esociformes</taxon>
        <taxon>Umbridae</taxon>
        <taxon>Dallia</taxon>
    </lineage>
</organism>
<dbReference type="Proteomes" id="UP001157502">
    <property type="component" value="Chromosome 2"/>
</dbReference>
<dbReference type="EMBL" id="CM055729">
    <property type="protein sequence ID" value="KAJ8015071.1"/>
    <property type="molecule type" value="Genomic_DNA"/>
</dbReference>
<name>A0ACC2HGE2_DALPE</name>
<keyword evidence="2" id="KW-1185">Reference proteome</keyword>
<evidence type="ECO:0000313" key="1">
    <source>
        <dbReference type="EMBL" id="KAJ8015071.1"/>
    </source>
</evidence>
<evidence type="ECO:0000313" key="2">
    <source>
        <dbReference type="Proteomes" id="UP001157502"/>
    </source>
</evidence>
<comment type="caution">
    <text evidence="1">The sequence shown here is derived from an EMBL/GenBank/DDBJ whole genome shotgun (WGS) entry which is preliminary data.</text>
</comment>